<dbReference type="PRINTS" id="PR00705">
    <property type="entry name" value="PAPAIN"/>
</dbReference>
<feature type="domain" description="Peptidase C1A papain C-terminal" evidence="7">
    <location>
        <begin position="135"/>
        <end position="351"/>
    </location>
</feature>
<keyword evidence="6" id="KW-1015">Disulfide bond</keyword>
<evidence type="ECO:0000259" key="7">
    <source>
        <dbReference type="SMART" id="SM00645"/>
    </source>
</evidence>
<accession>A0ABN7S394</accession>
<evidence type="ECO:0000256" key="5">
    <source>
        <dbReference type="ARBA" id="ARBA00023145"/>
    </source>
</evidence>
<dbReference type="SMART" id="SM00645">
    <property type="entry name" value="Pept_C1"/>
    <property type="match status" value="1"/>
</dbReference>
<dbReference type="Gene3D" id="3.90.70.10">
    <property type="entry name" value="Cysteine proteinases"/>
    <property type="match status" value="1"/>
</dbReference>
<gene>
    <name evidence="9" type="ORF">OKIOD_LOCUS3161</name>
</gene>
<dbReference type="InterPro" id="IPR013201">
    <property type="entry name" value="Prot_inhib_I29"/>
</dbReference>
<evidence type="ECO:0000313" key="10">
    <source>
        <dbReference type="Proteomes" id="UP001158576"/>
    </source>
</evidence>
<dbReference type="SMART" id="SM00848">
    <property type="entry name" value="Inhibitor_I29"/>
    <property type="match status" value="1"/>
</dbReference>
<dbReference type="Pfam" id="PF00112">
    <property type="entry name" value="Peptidase_C1"/>
    <property type="match status" value="1"/>
</dbReference>
<evidence type="ECO:0000256" key="1">
    <source>
        <dbReference type="ARBA" id="ARBA00008455"/>
    </source>
</evidence>
<proteinExistence type="inferred from homology"/>
<keyword evidence="10" id="KW-1185">Reference proteome</keyword>
<evidence type="ECO:0000259" key="8">
    <source>
        <dbReference type="SMART" id="SM00848"/>
    </source>
</evidence>
<dbReference type="SUPFAM" id="SSF54001">
    <property type="entry name" value="Cysteine proteinases"/>
    <property type="match status" value="1"/>
</dbReference>
<feature type="domain" description="Cathepsin propeptide inhibitor" evidence="8">
    <location>
        <begin position="38"/>
        <end position="98"/>
    </location>
</feature>
<evidence type="ECO:0000256" key="3">
    <source>
        <dbReference type="ARBA" id="ARBA00022801"/>
    </source>
</evidence>
<dbReference type="EMBL" id="OU015568">
    <property type="protein sequence ID" value="CAG5087677.1"/>
    <property type="molecule type" value="Genomic_DNA"/>
</dbReference>
<organism evidence="9 10">
    <name type="scientific">Oikopleura dioica</name>
    <name type="common">Tunicate</name>
    <dbReference type="NCBI Taxonomy" id="34765"/>
    <lineage>
        <taxon>Eukaryota</taxon>
        <taxon>Metazoa</taxon>
        <taxon>Chordata</taxon>
        <taxon>Tunicata</taxon>
        <taxon>Appendicularia</taxon>
        <taxon>Copelata</taxon>
        <taxon>Oikopleuridae</taxon>
        <taxon>Oikopleura</taxon>
    </lineage>
</organism>
<dbReference type="InterPro" id="IPR013128">
    <property type="entry name" value="Peptidase_C1A"/>
</dbReference>
<dbReference type="InterPro" id="IPR025660">
    <property type="entry name" value="Pept_his_AS"/>
</dbReference>
<dbReference type="CDD" id="cd02248">
    <property type="entry name" value="Peptidase_C1A"/>
    <property type="match status" value="1"/>
</dbReference>
<evidence type="ECO:0000256" key="4">
    <source>
        <dbReference type="ARBA" id="ARBA00022807"/>
    </source>
</evidence>
<name>A0ABN7S394_OIKDI</name>
<dbReference type="InterPro" id="IPR000169">
    <property type="entry name" value="Pept_cys_AS"/>
</dbReference>
<keyword evidence="2" id="KW-0645">Protease</keyword>
<keyword evidence="5" id="KW-0865">Zymogen</keyword>
<dbReference type="InterPro" id="IPR039417">
    <property type="entry name" value="Peptidase_C1A_papain-like"/>
</dbReference>
<dbReference type="Pfam" id="PF08246">
    <property type="entry name" value="Inhibitor_I29"/>
    <property type="match status" value="1"/>
</dbReference>
<keyword evidence="4" id="KW-0788">Thiol protease</keyword>
<comment type="similarity">
    <text evidence="1">Belongs to the peptidase C1 family.</text>
</comment>
<evidence type="ECO:0000256" key="6">
    <source>
        <dbReference type="ARBA" id="ARBA00023157"/>
    </source>
</evidence>
<dbReference type="PROSITE" id="PS00639">
    <property type="entry name" value="THIOL_PROTEASE_HIS"/>
    <property type="match status" value="1"/>
</dbReference>
<dbReference type="InterPro" id="IPR000668">
    <property type="entry name" value="Peptidase_C1A_C"/>
</dbReference>
<reference evidence="9 10" key="1">
    <citation type="submission" date="2021-04" db="EMBL/GenBank/DDBJ databases">
        <authorList>
            <person name="Bliznina A."/>
        </authorList>
    </citation>
    <scope>NUCLEOTIDE SEQUENCE [LARGE SCALE GENOMIC DNA]</scope>
</reference>
<evidence type="ECO:0000256" key="2">
    <source>
        <dbReference type="ARBA" id="ARBA00022670"/>
    </source>
</evidence>
<protein>
    <submittedName>
        <fullName evidence="9">Oidioi.mRNA.OKI2018_I69.PAR.g11603.t1.cds</fullName>
    </submittedName>
</protein>
<dbReference type="Proteomes" id="UP001158576">
    <property type="component" value="Chromosome PAR"/>
</dbReference>
<dbReference type="InterPro" id="IPR038765">
    <property type="entry name" value="Papain-like_cys_pep_sf"/>
</dbReference>
<keyword evidence="3" id="KW-0378">Hydrolase</keyword>
<dbReference type="PANTHER" id="PTHR12411">
    <property type="entry name" value="CYSTEINE PROTEASE FAMILY C1-RELATED"/>
    <property type="match status" value="1"/>
</dbReference>
<dbReference type="PROSITE" id="PS00139">
    <property type="entry name" value="THIOL_PROTEASE_CYS"/>
    <property type="match status" value="1"/>
</dbReference>
<evidence type="ECO:0000313" key="9">
    <source>
        <dbReference type="EMBL" id="CAG5087677.1"/>
    </source>
</evidence>
<sequence>MKLSLALLATAQAGIGRDVVEMTRQISDKYEQRLINEFKQWKDAFEKEYETIEEEIQRMGTWMKNMLHIEEHNFQHSLGKKTFTLAMNKYGDQTSEEFASTYNGFLHSEGKSRKLFGLHEDTFYLDYLNDDESKLAKSVDWREKGAVTEVKDQGQCGSCWSFSATGALEGQMAQVFGKLPDLSEQNLVDCSRPEGNQGCNGGLMDAAFQYVKDQDGLDGEDWYPYEGVDNKECRYDKAHREADDTGFKMIPEGNEKALKHALAKVGPISVAIDASNPSFQFYQSGVYYEPHCSPENLDHGVLAVGYGTEDGEHYYLVKNSWSEAWGDNGYIKMARNKDNHCGIASYAVYPVVSSVDNNGEPL</sequence>